<gene>
    <name evidence="2" type="ORF">A2Z33_04035</name>
</gene>
<dbReference type="STRING" id="1798374.A2Z33_04035"/>
<dbReference type="SUPFAM" id="SSF53448">
    <property type="entry name" value="Nucleotide-diphospho-sugar transferases"/>
    <property type="match status" value="1"/>
</dbReference>
<dbReference type="InterPro" id="IPR050256">
    <property type="entry name" value="Glycosyltransferase_2"/>
</dbReference>
<dbReference type="PANTHER" id="PTHR48090:SF7">
    <property type="entry name" value="RFBJ PROTEIN"/>
    <property type="match status" value="1"/>
</dbReference>
<dbReference type="AlphaFoldDB" id="A0A1F5YWL0"/>
<dbReference type="PANTHER" id="PTHR48090">
    <property type="entry name" value="UNDECAPRENYL-PHOSPHATE 4-DEOXY-4-FORMAMIDO-L-ARABINOSE TRANSFERASE-RELATED"/>
    <property type="match status" value="1"/>
</dbReference>
<feature type="domain" description="Glycosyltransferase 2-like" evidence="1">
    <location>
        <begin position="19"/>
        <end position="142"/>
    </location>
</feature>
<sequence length="250" mass="28188">MKKVSKLSRAKTGKTGTGIIVMAYNEEKNLGPALDGLLREVPKVTDDFEILVIDDGSDDSTGNVADKYGRKSRHIRVVHHRENRGFGRSFRSGVSLTRKRYVVGFPGDNDTSPASLAQLVRRANDRTVVTCYPTDLSNRSAFRHLISKSFVVLMNAVFRMNLKYFNGSFIYLTEAVKNLNLKSDGFAIYAEAKVRLRHLGYPFEEIPFIYTGRKHGTSKAVTGKSVRETLETIITLVKDIYLKKRINYSN</sequence>
<accession>A0A1F5YWL0</accession>
<dbReference type="Proteomes" id="UP000178448">
    <property type="component" value="Unassembled WGS sequence"/>
</dbReference>
<dbReference type="CDD" id="cd04179">
    <property type="entry name" value="DPM_DPG-synthase_like"/>
    <property type="match status" value="1"/>
</dbReference>
<name>A0A1F5YWL0_9BACT</name>
<proteinExistence type="predicted"/>
<dbReference type="EMBL" id="MFJD01000004">
    <property type="protein sequence ID" value="OGG04292.1"/>
    <property type="molecule type" value="Genomic_DNA"/>
</dbReference>
<dbReference type="InterPro" id="IPR029044">
    <property type="entry name" value="Nucleotide-diphossugar_trans"/>
</dbReference>
<comment type="caution">
    <text evidence="2">The sequence shown here is derived from an EMBL/GenBank/DDBJ whole genome shotgun (WGS) entry which is preliminary data.</text>
</comment>
<dbReference type="InterPro" id="IPR001173">
    <property type="entry name" value="Glyco_trans_2-like"/>
</dbReference>
<evidence type="ECO:0000313" key="3">
    <source>
        <dbReference type="Proteomes" id="UP000178448"/>
    </source>
</evidence>
<evidence type="ECO:0000259" key="1">
    <source>
        <dbReference type="Pfam" id="PF00535"/>
    </source>
</evidence>
<organism evidence="2 3">
    <name type="scientific">Candidatus Gottesmanbacteria bacterium RBG_16_52_11</name>
    <dbReference type="NCBI Taxonomy" id="1798374"/>
    <lineage>
        <taxon>Bacteria</taxon>
        <taxon>Candidatus Gottesmaniibacteriota</taxon>
    </lineage>
</organism>
<dbReference type="Pfam" id="PF00535">
    <property type="entry name" value="Glycos_transf_2"/>
    <property type="match status" value="1"/>
</dbReference>
<reference evidence="2 3" key="1">
    <citation type="journal article" date="2016" name="Nat. Commun.">
        <title>Thousands of microbial genomes shed light on interconnected biogeochemical processes in an aquifer system.</title>
        <authorList>
            <person name="Anantharaman K."/>
            <person name="Brown C.T."/>
            <person name="Hug L.A."/>
            <person name="Sharon I."/>
            <person name="Castelle C.J."/>
            <person name="Probst A.J."/>
            <person name="Thomas B.C."/>
            <person name="Singh A."/>
            <person name="Wilkins M.J."/>
            <person name="Karaoz U."/>
            <person name="Brodie E.L."/>
            <person name="Williams K.H."/>
            <person name="Hubbard S.S."/>
            <person name="Banfield J.F."/>
        </authorList>
    </citation>
    <scope>NUCLEOTIDE SEQUENCE [LARGE SCALE GENOMIC DNA]</scope>
</reference>
<evidence type="ECO:0000313" key="2">
    <source>
        <dbReference type="EMBL" id="OGG04292.1"/>
    </source>
</evidence>
<dbReference type="Gene3D" id="3.90.550.10">
    <property type="entry name" value="Spore Coat Polysaccharide Biosynthesis Protein SpsA, Chain A"/>
    <property type="match status" value="1"/>
</dbReference>
<protein>
    <recommendedName>
        <fullName evidence="1">Glycosyltransferase 2-like domain-containing protein</fullName>
    </recommendedName>
</protein>